<accession>A0A3S5ILB7</accession>
<feature type="transmembrane region" description="Helical" evidence="7">
    <location>
        <begin position="143"/>
        <end position="163"/>
    </location>
</feature>
<dbReference type="EMBL" id="JNAD02000004">
    <property type="protein sequence ID" value="RKM96710.1"/>
    <property type="molecule type" value="Genomic_DNA"/>
</dbReference>
<feature type="transmembrane region" description="Helical" evidence="7">
    <location>
        <begin position="208"/>
        <end position="228"/>
    </location>
</feature>
<keyword evidence="3 7" id="KW-1133">Transmembrane helix</keyword>
<dbReference type="PANTHER" id="PTHR42718:SF49">
    <property type="entry name" value="EXPORT PROTEIN"/>
    <property type="match status" value="1"/>
</dbReference>
<reference evidence="9 10" key="1">
    <citation type="journal article" date="2014" name="Genome Announc.">
        <title>Draft Genome Sequence of Streptomyces fradiae ATCC 19609, a Strain Highly Sensitive to Antibiotics.</title>
        <authorList>
            <person name="Bekker O.B."/>
            <person name="Klimina K.M."/>
            <person name="Vatlin A.A."/>
            <person name="Zakharevich N.V."/>
            <person name="Kasianov A.S."/>
            <person name="Danilenko V.N."/>
        </authorList>
    </citation>
    <scope>NUCLEOTIDE SEQUENCE [LARGE SCALE GENOMIC DNA]</scope>
    <source>
        <strain evidence="9 10">ATCC 19609</strain>
    </source>
</reference>
<dbReference type="SUPFAM" id="SSF103473">
    <property type="entry name" value="MFS general substrate transporter"/>
    <property type="match status" value="1"/>
</dbReference>
<keyword evidence="10" id="KW-1185">Reference proteome</keyword>
<dbReference type="Gene3D" id="1.20.1720.10">
    <property type="entry name" value="Multidrug resistance protein D"/>
    <property type="match status" value="1"/>
</dbReference>
<feature type="compositionally biased region" description="Low complexity" evidence="6">
    <location>
        <begin position="26"/>
        <end position="37"/>
    </location>
</feature>
<organism evidence="9 10">
    <name type="scientific">Streptomyces xinghaiensis</name>
    <dbReference type="NCBI Taxonomy" id="1038928"/>
    <lineage>
        <taxon>Bacteria</taxon>
        <taxon>Bacillati</taxon>
        <taxon>Actinomycetota</taxon>
        <taxon>Actinomycetes</taxon>
        <taxon>Kitasatosporales</taxon>
        <taxon>Streptomycetaceae</taxon>
        <taxon>Streptomyces</taxon>
    </lineage>
</organism>
<feature type="region of interest" description="Disordered" evidence="6">
    <location>
        <begin position="534"/>
        <end position="558"/>
    </location>
</feature>
<name>A0A3S5ILB7_9ACTN</name>
<dbReference type="PANTHER" id="PTHR42718">
    <property type="entry name" value="MAJOR FACILITATOR SUPERFAMILY MULTIDRUG TRANSPORTER MFSC"/>
    <property type="match status" value="1"/>
</dbReference>
<feature type="transmembrane region" description="Helical" evidence="7">
    <location>
        <begin position="307"/>
        <end position="331"/>
    </location>
</feature>
<comment type="caution">
    <text evidence="9">The sequence shown here is derived from an EMBL/GenBank/DDBJ whole genome shotgun (WGS) entry which is preliminary data.</text>
</comment>
<evidence type="ECO:0000259" key="8">
    <source>
        <dbReference type="PROSITE" id="PS50850"/>
    </source>
</evidence>
<gene>
    <name evidence="9" type="ORF">SFRA_011860</name>
</gene>
<evidence type="ECO:0000313" key="10">
    <source>
        <dbReference type="Proteomes" id="UP000028058"/>
    </source>
</evidence>
<dbReference type="CDD" id="cd17504">
    <property type="entry name" value="MFS_MMR_MDR_like"/>
    <property type="match status" value="1"/>
</dbReference>
<feature type="transmembrane region" description="Helical" evidence="7">
    <location>
        <begin position="118"/>
        <end position="137"/>
    </location>
</feature>
<dbReference type="RefSeq" id="WP_063831772.1">
    <property type="nucleotide sequence ID" value="NZ_CP134822.1"/>
</dbReference>
<keyword evidence="5" id="KW-0046">Antibiotic resistance</keyword>
<feature type="transmembrane region" description="Helical" evidence="7">
    <location>
        <begin position="240"/>
        <end position="257"/>
    </location>
</feature>
<evidence type="ECO:0000256" key="4">
    <source>
        <dbReference type="ARBA" id="ARBA00023136"/>
    </source>
</evidence>
<evidence type="ECO:0000256" key="1">
    <source>
        <dbReference type="ARBA" id="ARBA00004651"/>
    </source>
</evidence>
<feature type="compositionally biased region" description="Basic residues" evidence="6">
    <location>
        <begin position="1"/>
        <end position="11"/>
    </location>
</feature>
<dbReference type="Pfam" id="PF07690">
    <property type="entry name" value="MFS_1"/>
    <property type="match status" value="2"/>
</dbReference>
<dbReference type="AlphaFoldDB" id="A0A3S5ILB7"/>
<dbReference type="GO" id="GO:0005886">
    <property type="term" value="C:plasma membrane"/>
    <property type="evidence" value="ECO:0007669"/>
    <property type="project" value="UniProtKB-SubCell"/>
</dbReference>
<feature type="domain" description="Major facilitator superfamily (MFS) profile" evidence="8">
    <location>
        <begin position="52"/>
        <end position="509"/>
    </location>
</feature>
<dbReference type="InterPro" id="IPR011701">
    <property type="entry name" value="MFS"/>
</dbReference>
<feature type="transmembrane region" description="Helical" evidence="7">
    <location>
        <begin position="87"/>
        <end position="106"/>
    </location>
</feature>
<feature type="transmembrane region" description="Helical" evidence="7">
    <location>
        <begin position="485"/>
        <end position="505"/>
    </location>
</feature>
<dbReference type="InterPro" id="IPR020846">
    <property type="entry name" value="MFS_dom"/>
</dbReference>
<feature type="transmembrane region" description="Helical" evidence="7">
    <location>
        <begin position="445"/>
        <end position="465"/>
    </location>
</feature>
<proteinExistence type="predicted"/>
<feature type="region of interest" description="Disordered" evidence="6">
    <location>
        <begin position="1"/>
        <end position="37"/>
    </location>
</feature>
<sequence>MPPAHRTRRPRSVLSPFRGRDRGRGRASAPASAPGRVRIAGPAPGSVPAPVLVLALGPAAMVVSTMQTLVVPILPVIRDELSLTSSAASWLITATLLSAAVSTPLLGRLGDQRGKRPVLLGVLALAVAGSVLAATAGSLPLLITARVLQGASTAIFPLALSVLRDELPAGRLPGAMGFVSGTLAFGSGFALVGAGLLTRGPEAGYDRVFWFAAVLSAVALAAVALAVPPSPHPAGGRTDWAGAALLATALVLFLLPVSQGNAWGWGSPRVLGCLAGAAVATAVWALVERRVGEPMVDLRMLLQRPVLFTNIAGVLLGFGLFTQFIGVSYLVQTPPEIAGYGFGASVLRTSVVYLLPGATASLLAAQLGGALVRRIGARITLAAGACAGVAGFTVLALAHGTPAAVVTGGVLTGIAVAFGFATLPAFIVAGVPAHQSGIANGINSISRSVGSSVASAVVTTLLAAGTLPDLPPGAPALPAETQYTLSFGLGGAAFALVVLVALAGLRRDRPPAVVVLEAGPAADRPAGAAPVSAAGAAPVSAGGPGATGTGTVQGPGRL</sequence>
<evidence type="ECO:0000256" key="6">
    <source>
        <dbReference type="SAM" id="MobiDB-lite"/>
    </source>
</evidence>
<keyword evidence="4 7" id="KW-0472">Membrane</keyword>
<evidence type="ECO:0000256" key="3">
    <source>
        <dbReference type="ARBA" id="ARBA00022989"/>
    </source>
</evidence>
<dbReference type="GO" id="GO:0046677">
    <property type="term" value="P:response to antibiotic"/>
    <property type="evidence" value="ECO:0007669"/>
    <property type="project" value="UniProtKB-KW"/>
</dbReference>
<evidence type="ECO:0000256" key="2">
    <source>
        <dbReference type="ARBA" id="ARBA00022692"/>
    </source>
</evidence>
<comment type="subcellular location">
    <subcellularLocation>
        <location evidence="1">Cell membrane</location>
        <topology evidence="1">Multi-pass membrane protein</topology>
    </subcellularLocation>
</comment>
<feature type="transmembrane region" description="Helical" evidence="7">
    <location>
        <begin position="175"/>
        <end position="196"/>
    </location>
</feature>
<dbReference type="Gene3D" id="1.20.1250.20">
    <property type="entry name" value="MFS general substrate transporter like domains"/>
    <property type="match status" value="1"/>
</dbReference>
<feature type="transmembrane region" description="Helical" evidence="7">
    <location>
        <begin position="269"/>
        <end position="287"/>
    </location>
</feature>
<feature type="transmembrane region" description="Helical" evidence="7">
    <location>
        <begin position="379"/>
        <end position="398"/>
    </location>
</feature>
<dbReference type="Proteomes" id="UP000028058">
    <property type="component" value="Unassembled WGS sequence"/>
</dbReference>
<feature type="transmembrane region" description="Helical" evidence="7">
    <location>
        <begin position="51"/>
        <end position="75"/>
    </location>
</feature>
<dbReference type="InterPro" id="IPR036259">
    <property type="entry name" value="MFS_trans_sf"/>
</dbReference>
<feature type="transmembrane region" description="Helical" evidence="7">
    <location>
        <begin position="410"/>
        <end position="433"/>
    </location>
</feature>
<dbReference type="OrthoDB" id="4484751at2"/>
<feature type="transmembrane region" description="Helical" evidence="7">
    <location>
        <begin position="351"/>
        <end position="372"/>
    </location>
</feature>
<dbReference type="GO" id="GO:0022857">
    <property type="term" value="F:transmembrane transporter activity"/>
    <property type="evidence" value="ECO:0007669"/>
    <property type="project" value="InterPro"/>
</dbReference>
<evidence type="ECO:0000313" key="9">
    <source>
        <dbReference type="EMBL" id="RKM96710.1"/>
    </source>
</evidence>
<dbReference type="PROSITE" id="PS50850">
    <property type="entry name" value="MFS"/>
    <property type="match status" value="1"/>
</dbReference>
<feature type="compositionally biased region" description="Gly residues" evidence="6">
    <location>
        <begin position="542"/>
        <end position="558"/>
    </location>
</feature>
<protein>
    <submittedName>
        <fullName evidence="9">MFS transporter</fullName>
    </submittedName>
</protein>
<evidence type="ECO:0000256" key="5">
    <source>
        <dbReference type="ARBA" id="ARBA00023251"/>
    </source>
</evidence>
<evidence type="ECO:0000256" key="7">
    <source>
        <dbReference type="SAM" id="Phobius"/>
    </source>
</evidence>
<keyword evidence="2 7" id="KW-0812">Transmembrane</keyword>